<organism evidence="11 12">
    <name type="scientific">Enterococcus phoeniculicola ATCC BAA-412</name>
    <dbReference type="NCBI Taxonomy" id="1158610"/>
    <lineage>
        <taxon>Bacteria</taxon>
        <taxon>Bacillati</taxon>
        <taxon>Bacillota</taxon>
        <taxon>Bacilli</taxon>
        <taxon>Lactobacillales</taxon>
        <taxon>Enterococcaceae</taxon>
        <taxon>Enterococcus</taxon>
    </lineage>
</organism>
<feature type="transmembrane region" description="Helical" evidence="9">
    <location>
        <begin position="269"/>
        <end position="290"/>
    </location>
</feature>
<keyword evidence="6 9" id="KW-1133">Transmembrane helix</keyword>
<dbReference type="InterPro" id="IPR003593">
    <property type="entry name" value="AAA+_ATPase"/>
</dbReference>
<comment type="subcellular location">
    <subcellularLocation>
        <location evidence="1">Cell inner membrane</location>
        <topology evidence="1">Multi-pass membrane protein</topology>
    </subcellularLocation>
</comment>
<feature type="transmembrane region" description="Helical" evidence="9">
    <location>
        <begin position="657"/>
        <end position="675"/>
    </location>
</feature>
<evidence type="ECO:0000256" key="4">
    <source>
        <dbReference type="ARBA" id="ARBA00022741"/>
    </source>
</evidence>
<dbReference type="PANTHER" id="PTHR24220">
    <property type="entry name" value="IMPORT ATP-BINDING PROTEIN"/>
    <property type="match status" value="1"/>
</dbReference>
<dbReference type="Pfam" id="PF00005">
    <property type="entry name" value="ABC_tran"/>
    <property type="match status" value="1"/>
</dbReference>
<evidence type="ECO:0000313" key="11">
    <source>
        <dbReference type="EMBL" id="EOL48882.1"/>
    </source>
</evidence>
<comment type="similarity">
    <text evidence="8">Belongs to the ABC transporter superfamily. Macrolide exporter (TC 3.A.1.122) family.</text>
</comment>
<feature type="domain" description="ABC transporter" evidence="10">
    <location>
        <begin position="3"/>
        <end position="235"/>
    </location>
</feature>
<dbReference type="PROSITE" id="PS00211">
    <property type="entry name" value="ABC_TRANSPORTER_1"/>
    <property type="match status" value="1"/>
</dbReference>
<evidence type="ECO:0000256" key="8">
    <source>
        <dbReference type="ARBA" id="ARBA00038388"/>
    </source>
</evidence>
<evidence type="ECO:0000313" key="12">
    <source>
        <dbReference type="Proteomes" id="UP000013785"/>
    </source>
</evidence>
<dbReference type="HOGENOM" id="CLU_388695_0_0_9"/>
<dbReference type="EMBL" id="AJAT01000007">
    <property type="protein sequence ID" value="EOL48882.1"/>
    <property type="molecule type" value="Genomic_DNA"/>
</dbReference>
<dbReference type="PROSITE" id="PS50893">
    <property type="entry name" value="ABC_TRANSPORTER_2"/>
    <property type="match status" value="1"/>
</dbReference>
<dbReference type="InterPro" id="IPR015854">
    <property type="entry name" value="ABC_transpr_LolD-like"/>
</dbReference>
<feature type="transmembrane region" description="Helical" evidence="9">
    <location>
        <begin position="699"/>
        <end position="720"/>
    </location>
</feature>
<dbReference type="OrthoDB" id="2330242at2"/>
<dbReference type="InterPro" id="IPR003838">
    <property type="entry name" value="ABC3_permease_C"/>
</dbReference>
<comment type="caution">
    <text evidence="11">The sequence shown here is derived from an EMBL/GenBank/DDBJ whole genome shotgun (WGS) entry which is preliminary data.</text>
</comment>
<dbReference type="GO" id="GO:0016887">
    <property type="term" value="F:ATP hydrolysis activity"/>
    <property type="evidence" value="ECO:0007669"/>
    <property type="project" value="InterPro"/>
</dbReference>
<evidence type="ECO:0000259" key="10">
    <source>
        <dbReference type="PROSITE" id="PS50893"/>
    </source>
</evidence>
<dbReference type="STRING" id="154621.RV11_GL000837"/>
<evidence type="ECO:0000256" key="2">
    <source>
        <dbReference type="ARBA" id="ARBA00022475"/>
    </source>
</evidence>
<dbReference type="RefSeq" id="WP_010767108.1">
    <property type="nucleotide sequence ID" value="NZ_ASWE01000004.1"/>
</dbReference>
<dbReference type="SUPFAM" id="SSF52540">
    <property type="entry name" value="P-loop containing nucleoside triphosphate hydrolases"/>
    <property type="match status" value="1"/>
</dbReference>
<keyword evidence="7 9" id="KW-0472">Membrane</keyword>
<keyword evidence="4" id="KW-0547">Nucleotide-binding</keyword>
<dbReference type="Gene3D" id="3.40.50.300">
    <property type="entry name" value="P-loop containing nucleotide triphosphate hydrolases"/>
    <property type="match status" value="1"/>
</dbReference>
<evidence type="ECO:0000256" key="9">
    <source>
        <dbReference type="SAM" id="Phobius"/>
    </source>
</evidence>
<keyword evidence="5" id="KW-0067">ATP-binding</keyword>
<keyword evidence="2" id="KW-1003">Cell membrane</keyword>
<accession>R3WN72</accession>
<dbReference type="GO" id="GO:0005524">
    <property type="term" value="F:ATP binding"/>
    <property type="evidence" value="ECO:0007669"/>
    <property type="project" value="UniProtKB-KW"/>
</dbReference>
<keyword evidence="3 9" id="KW-0812">Transmembrane</keyword>
<dbReference type="Pfam" id="PF02687">
    <property type="entry name" value="FtsX"/>
    <property type="match status" value="1"/>
</dbReference>
<keyword evidence="12" id="KW-1185">Reference proteome</keyword>
<dbReference type="InterPro" id="IPR003439">
    <property type="entry name" value="ABC_transporter-like_ATP-bd"/>
</dbReference>
<dbReference type="InterPro" id="IPR027417">
    <property type="entry name" value="P-loop_NTPase"/>
</dbReference>
<sequence>MKLEFHSLSKSFGDKQIFDQMNEAFDSTGKITTILGESGSGKSTLLNILFGIDQEYEGTYSIDGLDTKNLSDTDWDYLRSQRIQIVYQDFKLLEKFTVEENLYFANRIYTVDYLKRKSKLLALLNLESIEHTLVKDISGGQKQRVAIARALLNDPEVLLLDEPTGNLDQENTIALFDYLKQIKEQGKSIYVITHDDRITSYSDTIYLLENHQLVLQTKTDVQKEKIKKRQKIKKRKKIKKRQRTNKNKISIRNVVKYIQTDLFRNKSHFFVTSIPLILILSVFTLLFTGFKQTTLDSFTDLFKGLAENVLYIDTQTLTQKQQTKLNKQQIESSTDGKRLYFSKVDFKKMEQLNNVEKIIPFNLGNFILDEDNNELQENIDTKDFPEEFKQLNSFSTAPSLITFSFQSLLLPNKDLYYYNPNHVKVVSGRLPETKQEVLVPDFYKRYLELLNEYSDTISLNVKDSSDNFSKKNYLISGTYETNYKNTFVPQMRINGSNAFPIYIPYRDSTDLDTLKSQNSYEDYKKSESTNPQTIKYLKSIYDTYDDYLKSIGTGNGSVLIVAKKEEAVPEVTKEIEKLFPYYQIRSRYSLKNGEFSITYRKLVFTLLAGLSIASILMIIIFVFLNKQVISQKKKELATLFSLGYSKLSVKSIIGSEIVIQFLAIYFISMCVVWVFDEFYLSKTTYSTYFVNIFSLENQLLLLLVILLTSFFSTLWGVSSVNKKRLVENLK</sequence>
<evidence type="ECO:0000256" key="1">
    <source>
        <dbReference type="ARBA" id="ARBA00004429"/>
    </source>
</evidence>
<reference evidence="11 12" key="1">
    <citation type="submission" date="2013-02" db="EMBL/GenBank/DDBJ databases">
        <title>The Genome Sequence of Enterococcus phoeniculicola BAA-412.</title>
        <authorList>
            <consortium name="The Broad Institute Genome Sequencing Platform"/>
            <consortium name="The Broad Institute Genome Sequencing Center for Infectious Disease"/>
            <person name="Earl A.M."/>
            <person name="Gilmore M.S."/>
            <person name="Lebreton F."/>
            <person name="Walker B."/>
            <person name="Young S.K."/>
            <person name="Zeng Q."/>
            <person name="Gargeya S."/>
            <person name="Fitzgerald M."/>
            <person name="Haas B."/>
            <person name="Abouelleil A."/>
            <person name="Alvarado L."/>
            <person name="Arachchi H.M."/>
            <person name="Berlin A.M."/>
            <person name="Chapman S.B."/>
            <person name="Dewar J."/>
            <person name="Goldberg J."/>
            <person name="Griggs A."/>
            <person name="Gujja S."/>
            <person name="Hansen M."/>
            <person name="Howarth C."/>
            <person name="Imamovic A."/>
            <person name="Larimer J."/>
            <person name="McCowan C."/>
            <person name="Murphy C."/>
            <person name="Neiman D."/>
            <person name="Pearson M."/>
            <person name="Priest M."/>
            <person name="Roberts A."/>
            <person name="Saif S."/>
            <person name="Shea T."/>
            <person name="Sisk P."/>
            <person name="Sykes S."/>
            <person name="Wortman J."/>
            <person name="Nusbaum C."/>
            <person name="Birren B."/>
        </authorList>
    </citation>
    <scope>NUCLEOTIDE SEQUENCE [LARGE SCALE GENOMIC DNA]</scope>
    <source>
        <strain evidence="11 12">ATCC BAA-412</strain>
    </source>
</reference>
<evidence type="ECO:0000256" key="3">
    <source>
        <dbReference type="ARBA" id="ARBA00022692"/>
    </source>
</evidence>
<dbReference type="AlphaFoldDB" id="R3WN72"/>
<gene>
    <name evidence="11" type="ORF">UC3_00433</name>
</gene>
<proteinExistence type="inferred from homology"/>
<dbReference type="GO" id="GO:0022857">
    <property type="term" value="F:transmembrane transporter activity"/>
    <property type="evidence" value="ECO:0007669"/>
    <property type="project" value="TreeGrafter"/>
</dbReference>
<dbReference type="SMART" id="SM00382">
    <property type="entry name" value="AAA"/>
    <property type="match status" value="1"/>
</dbReference>
<dbReference type="Proteomes" id="UP000013785">
    <property type="component" value="Unassembled WGS sequence"/>
</dbReference>
<dbReference type="InterPro" id="IPR017871">
    <property type="entry name" value="ABC_transporter-like_CS"/>
</dbReference>
<evidence type="ECO:0000256" key="7">
    <source>
        <dbReference type="ARBA" id="ARBA00023136"/>
    </source>
</evidence>
<dbReference type="eggNOG" id="COG1136">
    <property type="taxonomic scope" value="Bacteria"/>
</dbReference>
<dbReference type="GO" id="GO:0005886">
    <property type="term" value="C:plasma membrane"/>
    <property type="evidence" value="ECO:0007669"/>
    <property type="project" value="UniProtKB-SubCell"/>
</dbReference>
<evidence type="ECO:0000256" key="6">
    <source>
        <dbReference type="ARBA" id="ARBA00022989"/>
    </source>
</evidence>
<evidence type="ECO:0000256" key="5">
    <source>
        <dbReference type="ARBA" id="ARBA00022840"/>
    </source>
</evidence>
<name>R3WN72_9ENTE</name>
<dbReference type="PATRIC" id="fig|1158610.3.peg.409"/>
<feature type="transmembrane region" description="Helical" evidence="9">
    <location>
        <begin position="602"/>
        <end position="624"/>
    </location>
</feature>
<dbReference type="PANTHER" id="PTHR24220:SF86">
    <property type="entry name" value="ABC TRANSPORTER ABCH.1"/>
    <property type="match status" value="1"/>
</dbReference>
<protein>
    <recommendedName>
        <fullName evidence="10">ABC transporter domain-containing protein</fullName>
    </recommendedName>
</protein>